<dbReference type="GO" id="GO:0016020">
    <property type="term" value="C:membrane"/>
    <property type="evidence" value="ECO:0007669"/>
    <property type="project" value="UniProtKB-SubCell"/>
</dbReference>
<dbReference type="Proteomes" id="UP000076874">
    <property type="component" value="Unassembled WGS sequence"/>
</dbReference>
<keyword evidence="2" id="KW-0813">Transport</keyword>
<dbReference type="AlphaFoldDB" id="A0A167XTS2"/>
<evidence type="ECO:0000256" key="2">
    <source>
        <dbReference type="ARBA" id="ARBA00022448"/>
    </source>
</evidence>
<evidence type="ECO:0000313" key="8">
    <source>
        <dbReference type="EMBL" id="OAA65391.1"/>
    </source>
</evidence>
<dbReference type="PANTHER" id="PTHR43791">
    <property type="entry name" value="PERMEASE-RELATED"/>
    <property type="match status" value="1"/>
</dbReference>
<dbReference type="Pfam" id="PF07690">
    <property type="entry name" value="MFS_1"/>
    <property type="match status" value="1"/>
</dbReference>
<dbReference type="InterPro" id="IPR011701">
    <property type="entry name" value="MFS"/>
</dbReference>
<comment type="subcellular location">
    <subcellularLocation>
        <location evidence="1">Membrane</location>
        <topology evidence="1">Multi-pass membrane protein</topology>
    </subcellularLocation>
</comment>
<dbReference type="PROSITE" id="PS50850">
    <property type="entry name" value="MFS"/>
    <property type="match status" value="1"/>
</dbReference>
<dbReference type="FunFam" id="1.20.1250.20:FF:000018">
    <property type="entry name" value="MFS transporter permease"/>
    <property type="match status" value="1"/>
</dbReference>
<dbReference type="Gene3D" id="1.20.1250.20">
    <property type="entry name" value="MFS general substrate transporter like domains"/>
    <property type="match status" value="2"/>
</dbReference>
<evidence type="ECO:0000256" key="3">
    <source>
        <dbReference type="ARBA" id="ARBA00022692"/>
    </source>
</evidence>
<keyword evidence="4 6" id="KW-1133">Transmembrane helix</keyword>
<keyword evidence="9" id="KW-1185">Reference proteome</keyword>
<feature type="transmembrane region" description="Helical" evidence="6">
    <location>
        <begin position="141"/>
        <end position="159"/>
    </location>
</feature>
<feature type="transmembrane region" description="Helical" evidence="6">
    <location>
        <begin position="432"/>
        <end position="453"/>
    </location>
</feature>
<feature type="transmembrane region" description="Helical" evidence="6">
    <location>
        <begin position="283"/>
        <end position="300"/>
    </location>
</feature>
<dbReference type="PANTHER" id="PTHR43791:SF24">
    <property type="entry name" value="NICOTINIC ACID PLASMA MEMBRANE TRANSPORTER"/>
    <property type="match status" value="1"/>
</dbReference>
<evidence type="ECO:0000256" key="5">
    <source>
        <dbReference type="ARBA" id="ARBA00023136"/>
    </source>
</evidence>
<sequence length="484" mass="53872">MADDERSVTKSEIAQTELAEVDDGMQADEFRKRERKVLIKLDMYIAPLLGFFNFISYIDRSNIGFAATQGMSADLGLKGSDLNVAVSIFYVLYTACEIPVSYYAKRLQFQRVMPTLTILFGAITLGGGFIHNYAGLVGTRVILGLFEGALFPCLALFIANYYKREELAVRMVFLFGSTALSGAFGGLVSYGIYYMNGARGIAGWRWIYIVEGAITIVFGIACYWLVPVSPEKAYFLSEEDKKVMRIRAEHTAAYSGGSGHFKLGDLVTAAKDIKTWLHGCQQFCNLAPLYGFNNFLPIILKSGLGYSTLSTQYLTIPVQLWGCFVYIVVAWFSDRYKSRYVPLAVFAPVVAVGYAILLSPVKPAVEYFACFVVITGMYILAGNTIAWTSANCAPDGKRAGTIGIFLTICDTSGIVVGQLYQAKDAPRYTLGHAWTLGMMVVSFILLHIILFLYKKREKEKLTMAEDEYPDGEWSDRAKNFHYVF</sequence>
<dbReference type="FunFam" id="1.20.1250.20:FF:000013">
    <property type="entry name" value="MFS general substrate transporter"/>
    <property type="match status" value="1"/>
</dbReference>
<feature type="transmembrane region" description="Helical" evidence="6">
    <location>
        <begin position="41"/>
        <end position="58"/>
    </location>
</feature>
<name>A0A167XTS2_9HYPO</name>
<evidence type="ECO:0000256" key="4">
    <source>
        <dbReference type="ARBA" id="ARBA00022989"/>
    </source>
</evidence>
<feature type="transmembrane region" description="Helical" evidence="6">
    <location>
        <begin position="84"/>
        <end position="104"/>
    </location>
</feature>
<protein>
    <submittedName>
        <fullName evidence="8">High-affinity nicotinic acid transporter</fullName>
    </submittedName>
</protein>
<dbReference type="InterPro" id="IPR036259">
    <property type="entry name" value="MFS_trans_sf"/>
</dbReference>
<accession>A0A167XTS2</accession>
<evidence type="ECO:0000256" key="1">
    <source>
        <dbReference type="ARBA" id="ARBA00004141"/>
    </source>
</evidence>
<dbReference type="OrthoDB" id="2962993at2759"/>
<feature type="transmembrane region" description="Helical" evidence="6">
    <location>
        <begin position="116"/>
        <end position="135"/>
    </location>
</feature>
<reference evidence="8 9" key="1">
    <citation type="journal article" date="2016" name="Genome Biol. Evol.">
        <title>Divergent and convergent evolution of fungal pathogenicity.</title>
        <authorList>
            <person name="Shang Y."/>
            <person name="Xiao G."/>
            <person name="Zheng P."/>
            <person name="Cen K."/>
            <person name="Zhan S."/>
            <person name="Wang C."/>
        </authorList>
    </citation>
    <scope>NUCLEOTIDE SEQUENCE [LARGE SCALE GENOMIC DNA]</scope>
    <source>
        <strain evidence="8 9">RCEF 264</strain>
    </source>
</reference>
<feature type="transmembrane region" description="Helical" evidence="6">
    <location>
        <begin position="340"/>
        <end position="358"/>
    </location>
</feature>
<dbReference type="InterPro" id="IPR020846">
    <property type="entry name" value="MFS_dom"/>
</dbReference>
<feature type="transmembrane region" description="Helical" evidence="6">
    <location>
        <begin position="364"/>
        <end position="387"/>
    </location>
</feature>
<organism evidence="8 9">
    <name type="scientific">Niveomyces insectorum RCEF 264</name>
    <dbReference type="NCBI Taxonomy" id="1081102"/>
    <lineage>
        <taxon>Eukaryota</taxon>
        <taxon>Fungi</taxon>
        <taxon>Dikarya</taxon>
        <taxon>Ascomycota</taxon>
        <taxon>Pezizomycotina</taxon>
        <taxon>Sordariomycetes</taxon>
        <taxon>Hypocreomycetidae</taxon>
        <taxon>Hypocreales</taxon>
        <taxon>Cordycipitaceae</taxon>
        <taxon>Niveomyces</taxon>
    </lineage>
</organism>
<keyword evidence="5 6" id="KW-0472">Membrane</keyword>
<feature type="transmembrane region" description="Helical" evidence="6">
    <location>
        <begin position="171"/>
        <end position="194"/>
    </location>
</feature>
<feature type="transmembrane region" description="Helical" evidence="6">
    <location>
        <begin position="206"/>
        <end position="226"/>
    </location>
</feature>
<comment type="caution">
    <text evidence="8">The sequence shown here is derived from an EMBL/GenBank/DDBJ whole genome shotgun (WGS) entry which is preliminary data.</text>
</comment>
<evidence type="ECO:0000256" key="6">
    <source>
        <dbReference type="SAM" id="Phobius"/>
    </source>
</evidence>
<keyword evidence="3 6" id="KW-0812">Transmembrane</keyword>
<feature type="transmembrane region" description="Helical" evidence="6">
    <location>
        <begin position="312"/>
        <end position="333"/>
    </location>
</feature>
<gene>
    <name evidence="8" type="ORF">SPI_02178</name>
</gene>
<evidence type="ECO:0000259" key="7">
    <source>
        <dbReference type="PROSITE" id="PS50850"/>
    </source>
</evidence>
<dbReference type="EMBL" id="AZHD01000003">
    <property type="protein sequence ID" value="OAA65391.1"/>
    <property type="molecule type" value="Genomic_DNA"/>
</dbReference>
<feature type="transmembrane region" description="Helical" evidence="6">
    <location>
        <begin position="399"/>
        <end position="420"/>
    </location>
</feature>
<dbReference type="SUPFAM" id="SSF103473">
    <property type="entry name" value="MFS general substrate transporter"/>
    <property type="match status" value="1"/>
</dbReference>
<proteinExistence type="predicted"/>
<evidence type="ECO:0000313" key="9">
    <source>
        <dbReference type="Proteomes" id="UP000076874"/>
    </source>
</evidence>
<feature type="domain" description="Major facilitator superfamily (MFS) profile" evidence="7">
    <location>
        <begin position="45"/>
        <end position="458"/>
    </location>
</feature>
<dbReference type="GO" id="GO:0022857">
    <property type="term" value="F:transmembrane transporter activity"/>
    <property type="evidence" value="ECO:0007669"/>
    <property type="project" value="InterPro"/>
</dbReference>